<comment type="subcellular location">
    <subcellularLocation>
        <location evidence="1">Membrane</location>
        <topology evidence="1">Multi-pass membrane protein</topology>
    </subcellularLocation>
</comment>
<dbReference type="KEGG" id="llp:GH975_05810"/>
<gene>
    <name evidence="9" type="ORF">GH975_05810</name>
</gene>
<name>A0A5Q2QAP9_9GAMM</name>
<accession>A0A5Q2QAP9</accession>
<dbReference type="Pfam" id="PF13727">
    <property type="entry name" value="CoA_binding_3"/>
    <property type="match status" value="1"/>
</dbReference>
<dbReference type="EMBL" id="CP045871">
    <property type="protein sequence ID" value="QGG80114.1"/>
    <property type="molecule type" value="Genomic_DNA"/>
</dbReference>
<dbReference type="EC" id="2.7.8.31" evidence="9"/>
<keyword evidence="5 7" id="KW-1133">Transmembrane helix</keyword>
<evidence type="ECO:0000313" key="10">
    <source>
        <dbReference type="Proteomes" id="UP000388235"/>
    </source>
</evidence>
<sequence>MNTRVDSRQSPLLQRRTSLSSVLQPLVDATLVGGLFFMVTDIQSGAVGMSCVLFFVLLLGAMALVYDGFGIYRRNRRIVEKVADIAKAWTLSFGGVALLMYLLNLLGSMNATTLFEIFSVGFLLQVASYSVFRKLQAYSGGKRAKAIVVVGAGAFTKTLAETLNSNPWSNERVVGTVLLDHSEINPSDVMALVDQASQGERLRGVYLVLPIERGEFAVEFYRTMVNKHIDVHWVPDTSSLDLINPNIKEVGGNPVISFSETPLLGLQSHKKALLDRLVASAAVLLLWPIMLVAAVAVKLSSPGPILFKQKRTGWDGQIFEIWKFRSMRMDIEVGDCVKQATRNDPRVTAVGRFIRRTSIDELPQIFNVLGGSMSLVGPRPHAIQHDREYSTQIDSYLARHRIKPGITGLAQVRGFRGETETVDLMAKRVAADLEYINTWSVWADIQIIIATALTLFNKRAY</sequence>
<evidence type="ECO:0000256" key="1">
    <source>
        <dbReference type="ARBA" id="ARBA00004141"/>
    </source>
</evidence>
<reference evidence="9 10" key="1">
    <citation type="submission" date="2019-11" db="EMBL/GenBank/DDBJ databases">
        <authorList>
            <person name="Khan S.A."/>
            <person name="Jeon C.O."/>
            <person name="Chun B.H."/>
        </authorList>
    </citation>
    <scope>NUCLEOTIDE SEQUENCE [LARGE SCALE GENOMIC DNA]</scope>
    <source>
        <strain evidence="9 10">IMCC 1097</strain>
    </source>
</reference>
<proteinExistence type="inferred from homology"/>
<feature type="domain" description="Bacterial sugar transferase" evidence="8">
    <location>
        <begin position="271"/>
        <end position="456"/>
    </location>
</feature>
<dbReference type="InterPro" id="IPR017473">
    <property type="entry name" value="Undecaprenyl-P_gluc_Ptfrase"/>
</dbReference>
<dbReference type="AlphaFoldDB" id="A0A5Q2QAP9"/>
<feature type="transmembrane region" description="Helical" evidence="7">
    <location>
        <begin position="277"/>
        <end position="297"/>
    </location>
</feature>
<evidence type="ECO:0000256" key="2">
    <source>
        <dbReference type="ARBA" id="ARBA00006464"/>
    </source>
</evidence>
<keyword evidence="4 7" id="KW-0812">Transmembrane</keyword>
<feature type="transmembrane region" description="Helical" evidence="7">
    <location>
        <begin position="21"/>
        <end position="40"/>
    </location>
</feature>
<evidence type="ECO:0000256" key="7">
    <source>
        <dbReference type="SAM" id="Phobius"/>
    </source>
</evidence>
<dbReference type="PANTHER" id="PTHR30576">
    <property type="entry name" value="COLANIC BIOSYNTHESIS UDP-GLUCOSE LIPID CARRIER TRANSFERASE"/>
    <property type="match status" value="1"/>
</dbReference>
<dbReference type="InterPro" id="IPR003362">
    <property type="entry name" value="Bact_transf"/>
</dbReference>
<dbReference type="NCBIfam" id="TIGR03025">
    <property type="entry name" value="EPS_sugtrans"/>
    <property type="match status" value="1"/>
</dbReference>
<dbReference type="Pfam" id="PF02397">
    <property type="entry name" value="Bac_transf"/>
    <property type="match status" value="1"/>
</dbReference>
<keyword evidence="6 7" id="KW-0472">Membrane</keyword>
<evidence type="ECO:0000256" key="4">
    <source>
        <dbReference type="ARBA" id="ARBA00022692"/>
    </source>
</evidence>
<dbReference type="GO" id="GO:0089702">
    <property type="term" value="F:undecaprenyl-phosphate glucose phosphotransferase activity"/>
    <property type="evidence" value="ECO:0007669"/>
    <property type="project" value="UniProtKB-EC"/>
</dbReference>
<dbReference type="RefSeq" id="WP_153713618.1">
    <property type="nucleotide sequence ID" value="NZ_CP045871.1"/>
</dbReference>
<dbReference type="Proteomes" id="UP000388235">
    <property type="component" value="Chromosome"/>
</dbReference>
<organism evidence="9 10">
    <name type="scientific">Litorivicinus lipolyticus</name>
    <dbReference type="NCBI Taxonomy" id="418701"/>
    <lineage>
        <taxon>Bacteria</taxon>
        <taxon>Pseudomonadati</taxon>
        <taxon>Pseudomonadota</taxon>
        <taxon>Gammaproteobacteria</taxon>
        <taxon>Oceanospirillales</taxon>
        <taxon>Litorivicinaceae</taxon>
        <taxon>Litorivicinus</taxon>
    </lineage>
</organism>
<feature type="transmembrane region" description="Helical" evidence="7">
    <location>
        <begin position="46"/>
        <end position="67"/>
    </location>
</feature>
<evidence type="ECO:0000256" key="3">
    <source>
        <dbReference type="ARBA" id="ARBA00022679"/>
    </source>
</evidence>
<keyword evidence="10" id="KW-1185">Reference proteome</keyword>
<comment type="similarity">
    <text evidence="2">Belongs to the bacterial sugar transferase family.</text>
</comment>
<dbReference type="GO" id="GO:0016020">
    <property type="term" value="C:membrane"/>
    <property type="evidence" value="ECO:0007669"/>
    <property type="project" value="UniProtKB-SubCell"/>
</dbReference>
<dbReference type="PANTHER" id="PTHR30576:SF21">
    <property type="entry name" value="UDP-GLUCOSE:UNDECAPRENYL-PHOSPHATE GLUCOSE-1-PHOSPHATE TRANSFERASE"/>
    <property type="match status" value="1"/>
</dbReference>
<dbReference type="NCBIfam" id="TIGR03023">
    <property type="entry name" value="WcaJ_sugtrans"/>
    <property type="match status" value="1"/>
</dbReference>
<evidence type="ECO:0000256" key="5">
    <source>
        <dbReference type="ARBA" id="ARBA00022989"/>
    </source>
</evidence>
<evidence type="ECO:0000313" key="9">
    <source>
        <dbReference type="EMBL" id="QGG80114.1"/>
    </source>
</evidence>
<feature type="transmembrane region" description="Helical" evidence="7">
    <location>
        <begin position="88"/>
        <end position="107"/>
    </location>
</feature>
<keyword evidence="3 9" id="KW-0808">Transferase</keyword>
<dbReference type="OrthoDB" id="9808602at2"/>
<feature type="transmembrane region" description="Helical" evidence="7">
    <location>
        <begin position="113"/>
        <end position="132"/>
    </location>
</feature>
<dbReference type="InterPro" id="IPR017475">
    <property type="entry name" value="EPS_sugar_tfrase"/>
</dbReference>
<evidence type="ECO:0000256" key="6">
    <source>
        <dbReference type="ARBA" id="ARBA00023136"/>
    </source>
</evidence>
<evidence type="ECO:0000259" key="8">
    <source>
        <dbReference type="Pfam" id="PF02397"/>
    </source>
</evidence>
<dbReference type="GO" id="GO:0009242">
    <property type="term" value="P:colanic acid biosynthetic process"/>
    <property type="evidence" value="ECO:0007669"/>
    <property type="project" value="TreeGrafter"/>
</dbReference>
<protein>
    <submittedName>
        <fullName evidence="9">Undecaprenyl-phosphate glucose phosphotransferase</fullName>
        <ecNumber evidence="9">2.7.8.31</ecNumber>
    </submittedName>
</protein>